<feature type="coiled-coil region" evidence="1">
    <location>
        <begin position="33"/>
        <end position="81"/>
    </location>
</feature>
<keyword evidence="3" id="KW-1185">Reference proteome</keyword>
<accession>A0A061EF97</accession>
<dbReference type="OMA" id="KMALAGW"/>
<reference evidence="2 3" key="1">
    <citation type="journal article" date="2013" name="Genome Biol.">
        <title>The genome sequence of the most widely cultivated cacao type and its use to identify candidate genes regulating pod color.</title>
        <authorList>
            <person name="Motamayor J.C."/>
            <person name="Mockaitis K."/>
            <person name="Schmutz J."/>
            <person name="Haiminen N."/>
            <person name="Iii D.L."/>
            <person name="Cornejo O."/>
            <person name="Findley S.D."/>
            <person name="Zheng P."/>
            <person name="Utro F."/>
            <person name="Royaert S."/>
            <person name="Saski C."/>
            <person name="Jenkins J."/>
            <person name="Podicheti R."/>
            <person name="Zhao M."/>
            <person name="Scheffler B.E."/>
            <person name="Stack J.C."/>
            <person name="Feltus F.A."/>
            <person name="Mustiga G.M."/>
            <person name="Amores F."/>
            <person name="Phillips W."/>
            <person name="Marelli J.P."/>
            <person name="May G.D."/>
            <person name="Shapiro H."/>
            <person name="Ma J."/>
            <person name="Bustamante C.D."/>
            <person name="Schnell R.J."/>
            <person name="Main D."/>
            <person name="Gilbert D."/>
            <person name="Parida L."/>
            <person name="Kuhn D.N."/>
        </authorList>
    </citation>
    <scope>NUCLEOTIDE SEQUENCE [LARGE SCALE GENOMIC DNA]</scope>
    <source>
        <strain evidence="3">cv. Matina 1-6</strain>
    </source>
</reference>
<dbReference type="Gramene" id="EOY03298">
    <property type="protein sequence ID" value="EOY03298"/>
    <property type="gene ID" value="TCM_018160"/>
</dbReference>
<dbReference type="PANTHER" id="PTHR36001:SF2">
    <property type="entry name" value="CTAGE FAMILY PROTEIN-RELATED"/>
    <property type="match status" value="1"/>
</dbReference>
<dbReference type="InterPro" id="IPR053327">
    <property type="entry name" value="KIP"/>
</dbReference>
<dbReference type="InParanoid" id="A0A061EF97"/>
<dbReference type="EMBL" id="CM001882">
    <property type="protein sequence ID" value="EOY03298.1"/>
    <property type="molecule type" value="Genomic_DNA"/>
</dbReference>
<sequence>MAGIDPSKNLLSLIRDFAYEKSQGVNESFIVERTCTERRVASLTKQVEELRSQFEVANSEFNEAKRLKETTEQELKGFEVELALNEALIQAVEARIALIQDEIFKVGSEIEALKNKEATLRDEFITEMVEFNDKIRKFQETIASDFQYTVGSTAEQGHIFVKKEVTAIGARTVEDQFAYIVSQITKEQEEYLAEQNIQKQVQLELVDIERKACLIEALMQQAKALEELTRYPNQIYIWKYILKRQVRQKHIDLNICSGFYDLCFFFLEEKICAFLGEELQKRCICPSCLLENVETLAKVLQESEAN</sequence>
<gene>
    <name evidence="2" type="ORF">TCM_018160</name>
</gene>
<dbReference type="AlphaFoldDB" id="A0A061EF97"/>
<dbReference type="PANTHER" id="PTHR36001">
    <property type="entry name" value="CTAGE FAMILY PROTEIN-RELATED"/>
    <property type="match status" value="1"/>
</dbReference>
<dbReference type="Proteomes" id="UP000026915">
    <property type="component" value="Chromosome 4"/>
</dbReference>
<dbReference type="FunCoup" id="A0A061EF97">
    <property type="interactions" value="57"/>
</dbReference>
<organism evidence="2 3">
    <name type="scientific">Theobroma cacao</name>
    <name type="common">Cacao</name>
    <name type="synonym">Cocoa</name>
    <dbReference type="NCBI Taxonomy" id="3641"/>
    <lineage>
        <taxon>Eukaryota</taxon>
        <taxon>Viridiplantae</taxon>
        <taxon>Streptophyta</taxon>
        <taxon>Embryophyta</taxon>
        <taxon>Tracheophyta</taxon>
        <taxon>Spermatophyta</taxon>
        <taxon>Magnoliopsida</taxon>
        <taxon>eudicotyledons</taxon>
        <taxon>Gunneridae</taxon>
        <taxon>Pentapetalae</taxon>
        <taxon>rosids</taxon>
        <taxon>malvids</taxon>
        <taxon>Malvales</taxon>
        <taxon>Malvaceae</taxon>
        <taxon>Byttnerioideae</taxon>
        <taxon>Theobroma</taxon>
    </lineage>
</organism>
<name>A0A061EF97_THECC</name>
<dbReference type="HOGENOM" id="CLU_081431_0_0_1"/>
<proteinExistence type="predicted"/>
<dbReference type="eggNOG" id="ENOG502RYDV">
    <property type="taxonomic scope" value="Eukaryota"/>
</dbReference>
<evidence type="ECO:0000313" key="3">
    <source>
        <dbReference type="Proteomes" id="UP000026915"/>
    </source>
</evidence>
<evidence type="ECO:0000256" key="1">
    <source>
        <dbReference type="SAM" id="Coils"/>
    </source>
</evidence>
<protein>
    <submittedName>
        <fullName evidence="2">Uncharacterized protein</fullName>
    </submittedName>
</protein>
<keyword evidence="1" id="KW-0175">Coiled coil</keyword>
<evidence type="ECO:0000313" key="2">
    <source>
        <dbReference type="EMBL" id="EOY03298.1"/>
    </source>
</evidence>